<reference evidence="3" key="1">
    <citation type="submission" date="2020-05" db="UniProtKB">
        <authorList>
            <consortium name="EnsemblMetazoa"/>
        </authorList>
    </citation>
    <scope>IDENTIFICATION</scope>
    <source>
        <strain evidence="3">FUMOZ</strain>
    </source>
</reference>
<feature type="region of interest" description="Disordered" evidence="2">
    <location>
        <begin position="1"/>
        <end position="22"/>
    </location>
</feature>
<proteinExistence type="predicted"/>
<sequence length="410" mass="47178">MADDQQEEQIQTPVSLEHSGTNNDMVQCVRELMYKDKSTVMVKVVDLLVLNLQQQQVIMVLKQTLQEASQQKEQMLKDLHDQPMMESLMSNIEAQNHSTRKQLGDKAESINMHMKSNEVLRKQLKKEIIYFRTGIDEAKRQIHEKEETGKFLHQALVEIVARIEEVGKQLRFVAGERAKLREENREQMDKMQRMKSTYAEIVEKLQTELTGCETALKQHAEELARVKQQGIEKVQACREMLSKKHDMQNISDSLNQQLQDEKAKLEETFAAEKKQINQMYEEKADAYKGKIEELNQTVESLTNIKKQREECIAELDVATSKMNEEINKVNNQNLKLENELGKFRSTVDLNSDSEEGTLNGPTLNMFVGKPREHIVNHTSPHAPPSSTDNEVSCHLDNADSSMSLDYNHLN</sequence>
<accession>A0A182RRR3</accession>
<dbReference type="VEuPathDB" id="VectorBase:AFUN008959"/>
<dbReference type="EnsemblMetazoa" id="AFUN008959-RA">
    <property type="protein sequence ID" value="AFUN008959-PA"/>
    <property type="gene ID" value="AFUN008959"/>
</dbReference>
<protein>
    <submittedName>
        <fullName evidence="3">Uncharacterized protein</fullName>
    </submittedName>
</protein>
<dbReference type="VEuPathDB" id="VectorBase:AFUN2_001484"/>
<organism evidence="3">
    <name type="scientific">Anopheles funestus</name>
    <name type="common">African malaria mosquito</name>
    <dbReference type="NCBI Taxonomy" id="62324"/>
    <lineage>
        <taxon>Eukaryota</taxon>
        <taxon>Metazoa</taxon>
        <taxon>Ecdysozoa</taxon>
        <taxon>Arthropoda</taxon>
        <taxon>Hexapoda</taxon>
        <taxon>Insecta</taxon>
        <taxon>Pterygota</taxon>
        <taxon>Neoptera</taxon>
        <taxon>Endopterygota</taxon>
        <taxon>Diptera</taxon>
        <taxon>Nematocera</taxon>
        <taxon>Culicoidea</taxon>
        <taxon>Culicidae</taxon>
        <taxon>Anophelinae</taxon>
        <taxon>Anopheles</taxon>
    </lineage>
</organism>
<evidence type="ECO:0000256" key="1">
    <source>
        <dbReference type="SAM" id="Coils"/>
    </source>
</evidence>
<feature type="coiled-coil region" evidence="1">
    <location>
        <begin position="177"/>
        <end position="346"/>
    </location>
</feature>
<evidence type="ECO:0000256" key="2">
    <source>
        <dbReference type="SAM" id="MobiDB-lite"/>
    </source>
</evidence>
<dbReference type="AlphaFoldDB" id="A0A182RRR3"/>
<dbReference type="STRING" id="62324.A0A182RRR3"/>
<keyword evidence="1" id="KW-0175">Coiled coil</keyword>
<feature type="compositionally biased region" description="Polar residues" evidence="2">
    <location>
        <begin position="8"/>
        <end position="22"/>
    </location>
</feature>
<name>A0A182RRR3_ANOFN</name>
<evidence type="ECO:0000313" key="3">
    <source>
        <dbReference type="EnsemblMetazoa" id="AFUN008959-PA"/>
    </source>
</evidence>